<feature type="domain" description="Acyl-CoA thioesterase-like C-terminal" evidence="2">
    <location>
        <begin position="127"/>
        <end position="248"/>
    </location>
</feature>
<dbReference type="Proteomes" id="UP000035368">
    <property type="component" value="Chromosome"/>
</dbReference>
<dbReference type="PATRIC" id="fig|1050174.4.peg.799"/>
<dbReference type="Gene3D" id="2.40.160.210">
    <property type="entry name" value="Acyl-CoA thioesterase, double hotdog domain"/>
    <property type="match status" value="1"/>
</dbReference>
<protein>
    <submittedName>
        <fullName evidence="3">Thioesterase-like superfamily</fullName>
    </submittedName>
</protein>
<dbReference type="AlphaFoldDB" id="A0A0G3GV10"/>
<dbReference type="EMBL" id="CP011541">
    <property type="protein sequence ID" value="AKK02662.1"/>
    <property type="molecule type" value="Genomic_DNA"/>
</dbReference>
<dbReference type="RefSeq" id="WP_047239830.1">
    <property type="nucleotide sequence ID" value="NZ_CP011541.1"/>
</dbReference>
<proteinExistence type="predicted"/>
<keyword evidence="4" id="KW-1185">Reference proteome</keyword>
<dbReference type="STRING" id="1050174.CEPID_03945"/>
<evidence type="ECO:0000313" key="3">
    <source>
        <dbReference type="EMBL" id="AKK02662.1"/>
    </source>
</evidence>
<evidence type="ECO:0000259" key="1">
    <source>
        <dbReference type="Pfam" id="PF13622"/>
    </source>
</evidence>
<dbReference type="InterPro" id="IPR049450">
    <property type="entry name" value="ACOT8-like_C"/>
</dbReference>
<dbReference type="Pfam" id="PF13622">
    <property type="entry name" value="4HBT_3"/>
    <property type="match status" value="1"/>
</dbReference>
<evidence type="ECO:0000313" key="4">
    <source>
        <dbReference type="Proteomes" id="UP000035368"/>
    </source>
</evidence>
<name>A0A0G3GV10_9CORY</name>
<dbReference type="Pfam" id="PF20789">
    <property type="entry name" value="4HBT_3C"/>
    <property type="match status" value="1"/>
</dbReference>
<dbReference type="OrthoDB" id="1413770at2"/>
<dbReference type="InterPro" id="IPR049449">
    <property type="entry name" value="TesB_ACOT8-like_N"/>
</dbReference>
<sequence>MNNSAYFTRLDADSFQPNIHAEGAWSKEDYHFAALAGLLTHVIEKSRGDSPLQLARINFEILGRLPFGPATTEVRVIRPGRTIELVEATCTLAGRTAISSRAWYLHPSDTNDVAACDFPSLPEPMACPERDFASEWPGGFIAQMQARQVDKPRATWLTSPNTLVAGDEPIPVAEFLARVDAANGINPRQSPREWAFPNVDLTVHLFREPDPKWTGLETTVTWGATGVGLTSSVLHDIHGPVGRAEQALTLRRM</sequence>
<evidence type="ECO:0000259" key="2">
    <source>
        <dbReference type="Pfam" id="PF20789"/>
    </source>
</evidence>
<reference evidence="3 4" key="1">
    <citation type="submission" date="2015-05" db="EMBL/GenBank/DDBJ databases">
        <title>Complete genome sequence of Corynebacterium epidermidicanis DSM 45586, isolated from the skin of a dog suffering from pruritus.</title>
        <authorList>
            <person name="Ruckert C."/>
            <person name="Albersmeier A."/>
            <person name="Winkler A."/>
            <person name="Tauch A."/>
        </authorList>
    </citation>
    <scope>NUCLEOTIDE SEQUENCE [LARGE SCALE GENOMIC DNA]</scope>
    <source>
        <strain evidence="3 4">DSM 45586</strain>
    </source>
</reference>
<dbReference type="KEGG" id="cei:CEPID_03945"/>
<organism evidence="3 4">
    <name type="scientific">Corynebacterium epidermidicanis</name>
    <dbReference type="NCBI Taxonomy" id="1050174"/>
    <lineage>
        <taxon>Bacteria</taxon>
        <taxon>Bacillati</taxon>
        <taxon>Actinomycetota</taxon>
        <taxon>Actinomycetes</taxon>
        <taxon>Mycobacteriales</taxon>
        <taxon>Corynebacteriaceae</taxon>
        <taxon>Corynebacterium</taxon>
    </lineage>
</organism>
<feature type="domain" description="Acyl-CoA thioesterase-like N-terminal HotDog" evidence="1">
    <location>
        <begin position="30"/>
        <end position="104"/>
    </location>
</feature>
<gene>
    <name evidence="3" type="ORF">CEPID_03945</name>
</gene>
<accession>A0A0G3GV10</accession>
<dbReference type="InterPro" id="IPR042171">
    <property type="entry name" value="Acyl-CoA_hotdog"/>
</dbReference>